<dbReference type="InterPro" id="IPR006827">
    <property type="entry name" value="Lant_deHydtase_N"/>
</dbReference>
<reference evidence="3 4" key="1">
    <citation type="submission" date="2021-05" db="EMBL/GenBank/DDBJ databases">
        <title>Direct Submission.</title>
        <authorList>
            <person name="Li K."/>
            <person name="Gao J."/>
        </authorList>
    </citation>
    <scope>NUCLEOTIDE SEQUENCE [LARGE SCALE GENOMIC DNA]</scope>
    <source>
        <strain evidence="3 4">Mg02</strain>
    </source>
</reference>
<name>A0ABX8BGW4_9ACTN</name>
<feature type="domain" description="Lantibiotic dehydratase N-terminal" evidence="1">
    <location>
        <begin position="51"/>
        <end position="694"/>
    </location>
</feature>
<dbReference type="NCBIfam" id="TIGR03891">
    <property type="entry name" value="thiopep_ocin"/>
    <property type="match status" value="1"/>
</dbReference>
<evidence type="ECO:0000259" key="2">
    <source>
        <dbReference type="Pfam" id="PF14028"/>
    </source>
</evidence>
<dbReference type="Pfam" id="PF04738">
    <property type="entry name" value="Lant_dehydr_N"/>
    <property type="match status" value="1"/>
</dbReference>
<dbReference type="Proteomes" id="UP000676079">
    <property type="component" value="Chromosome"/>
</dbReference>
<accession>A0ABX8BGW4</accession>
<protein>
    <submittedName>
        <fullName evidence="3">Lantibiotic dehydratase</fullName>
    </submittedName>
</protein>
<keyword evidence="4" id="KW-1185">Reference proteome</keyword>
<feature type="domain" description="Thiopeptide-type bacteriocin biosynthesis" evidence="2">
    <location>
        <begin position="760"/>
        <end position="995"/>
    </location>
</feature>
<evidence type="ECO:0000259" key="1">
    <source>
        <dbReference type="Pfam" id="PF04738"/>
    </source>
</evidence>
<dbReference type="EMBL" id="CP074133">
    <property type="protein sequence ID" value="QUX20594.1"/>
    <property type="molecule type" value="Genomic_DNA"/>
</dbReference>
<sequence length="1008" mass="109226">MHPRFTAHSSGVLRASALAAPHDLPLWPDGPADSPEHRSAWVGWLRQVRDHPVLGAAISDAGPILFQRIDHVCHGGASGRDLARVARSCARYVLRAQSRAAPFGSFAGVAPTRFTSAVSGNVGVDHRPVARVSAAWTAAAVDRLETCEPEFTAHLSVVANTLAVVRAGRILIEHQPESGADHGRRSSLRLTAPARMALETARTPTSWAQVEAALNTAFPDRGDAVRALVGTLVRHRVLLTCLHPPMDTPDPLGHLIAAARDAGADRYPHAATVLAHLETAQRSLADHDHAPEPAVRAAAMSRARTALAGVAPVDTPTSVDLRLESDLDLPRTVAWQIQDAAGVLARLSPVRQGTPAWADYHRRFCERYGIGAVVPVTEVTDPDCGLGLPTGFHGSRLPTPPAQALSERDAVLLGLAQQATWDGTGEVVVDDHLRDRLGATPLDTVWPHTELRVRVHATSREALDAGDFRVVVAGASRGAGTTVGRFLDLLPPSGRDPLIDLYRHLPTLRQDAILAQLTCPAASTRGDQVARTPTVLPTRLALGQHHPADPNALGLDDLAVTADPHRLHLVTRHGLRPVEPVVFHALEFTRAAHPRMRFLAELPWAFTAVPVPFSWGAATHLPYLPRVRWRRCVLAPARWRLDAHTLPGPHAPWQEWADHLDRWRTTHRVPDEVEMGENDQRLRVDLRLPAHQDLVRTGLVQAGRIFLREASTDQDLGWIGGRAHEIVATVTANQAPSPVRPLPGSAHPRSPEHLPGEAGWCSVKLYGHPDHATALITGGLPRLSATGTPLSWWFLRYRDPDPHLRVRVHIKDPEQLKAVHAWTRDLRAQGQVAAVVHDTYTPESGRFGPGTAMEAAEALFVADSRAVAAQLATDQTEAGTRVWAAASMTDLAHHLLGNAPDARRWLIDHAPAGTTDRTEAAHTITLTDPDHDGPPAPIRDAWEQRAQAARAYAKALADLGFTAAEVLPDLLHLHSTRLFGPDPATERACLALARAAALSWNARTKEPQ</sequence>
<organism evidence="3 4">
    <name type="scientific">Nocardiopsis changdeensis</name>
    <dbReference type="NCBI Taxonomy" id="2831969"/>
    <lineage>
        <taxon>Bacteria</taxon>
        <taxon>Bacillati</taxon>
        <taxon>Actinomycetota</taxon>
        <taxon>Actinomycetes</taxon>
        <taxon>Streptosporangiales</taxon>
        <taxon>Nocardiopsidaceae</taxon>
        <taxon>Nocardiopsis</taxon>
    </lineage>
</organism>
<evidence type="ECO:0000313" key="3">
    <source>
        <dbReference type="EMBL" id="QUX20594.1"/>
    </source>
</evidence>
<dbReference type="RefSeq" id="WP_220561790.1">
    <property type="nucleotide sequence ID" value="NZ_CP074133.1"/>
</dbReference>
<dbReference type="Pfam" id="PF14028">
    <property type="entry name" value="Lant_dehydr_C"/>
    <property type="match status" value="1"/>
</dbReference>
<evidence type="ECO:0000313" key="4">
    <source>
        <dbReference type="Proteomes" id="UP000676079"/>
    </source>
</evidence>
<proteinExistence type="predicted"/>
<dbReference type="InterPro" id="IPR023809">
    <property type="entry name" value="Thiopep_bacteriocin_synth_dom"/>
</dbReference>
<gene>
    <name evidence="3" type="ORF">KGD84_19000</name>
</gene>